<comment type="caution">
    <text evidence="2">The sequence shown here is derived from an EMBL/GenBank/DDBJ whole genome shotgun (WGS) entry which is preliminary data.</text>
</comment>
<evidence type="ECO:0000313" key="2">
    <source>
        <dbReference type="EMBL" id="MEN7546641.1"/>
    </source>
</evidence>
<evidence type="ECO:0000256" key="1">
    <source>
        <dbReference type="SAM" id="Coils"/>
    </source>
</evidence>
<feature type="coiled-coil region" evidence="1">
    <location>
        <begin position="35"/>
        <end position="98"/>
    </location>
</feature>
<organism evidence="2 3">
    <name type="scientific">Rapidithrix thailandica</name>
    <dbReference type="NCBI Taxonomy" id="413964"/>
    <lineage>
        <taxon>Bacteria</taxon>
        <taxon>Pseudomonadati</taxon>
        <taxon>Bacteroidota</taxon>
        <taxon>Cytophagia</taxon>
        <taxon>Cytophagales</taxon>
        <taxon>Flammeovirgaceae</taxon>
        <taxon>Rapidithrix</taxon>
    </lineage>
</organism>
<keyword evidence="1" id="KW-0175">Coiled coil</keyword>
<protein>
    <submittedName>
        <fullName evidence="2">Uncharacterized protein</fullName>
    </submittedName>
</protein>
<evidence type="ECO:0000313" key="3">
    <source>
        <dbReference type="Proteomes" id="UP001403385"/>
    </source>
</evidence>
<reference evidence="2 3" key="1">
    <citation type="submission" date="2024-04" db="EMBL/GenBank/DDBJ databases">
        <title>Novel genus in family Flammeovirgaceae.</title>
        <authorList>
            <person name="Nguyen T.H."/>
            <person name="Vuong T.Q."/>
            <person name="Le H."/>
            <person name="Kim S.-G."/>
        </authorList>
    </citation>
    <scope>NUCLEOTIDE SEQUENCE [LARGE SCALE GENOMIC DNA]</scope>
    <source>
        <strain evidence="2 3">JCM 23209</strain>
    </source>
</reference>
<accession>A0AAW9S6T1</accession>
<proteinExistence type="predicted"/>
<dbReference type="Proteomes" id="UP001403385">
    <property type="component" value="Unassembled WGS sequence"/>
</dbReference>
<keyword evidence="3" id="KW-1185">Reference proteome</keyword>
<dbReference type="AlphaFoldDB" id="A0AAW9S6T1"/>
<gene>
    <name evidence="2" type="ORF">AAG747_01900</name>
</gene>
<name>A0AAW9S6T1_9BACT</name>
<dbReference type="EMBL" id="JBDKWZ010000001">
    <property type="protein sequence ID" value="MEN7546641.1"/>
    <property type="molecule type" value="Genomic_DNA"/>
</dbReference>
<sequence>MSYIFFFIVLIPIIAILSDTVVKMKKLQVQKEGLSTKDKQLLENLLEENKDLKKRLENLEVIALEGSTIALDNPSLKEKELQNQINYLADEIKKLKDSQNPTAPES</sequence>